<dbReference type="Proteomes" id="UP000585363">
    <property type="component" value="Unassembled WGS sequence"/>
</dbReference>
<sequence>MANPAFSWLEDDFIYPPNTLLKTSKMAIPGAGLKAGESRMRRLVFVLAQGMTESCRVPGVSLVARTMPISPAFPDNDLYKVKHDLSPAFVDMVLLNLPYLQQVKDFSDFHIN</sequence>
<reference evidence="1 2" key="1">
    <citation type="submission" date="2020-01" db="EMBL/GenBank/DDBJ databases">
        <authorList>
            <person name="Lee S.D."/>
        </authorList>
    </citation>
    <scope>NUCLEOTIDE SEQUENCE [LARGE SCALE GENOMIC DNA]</scope>
    <source>
        <strain evidence="1 2">SAP-1</strain>
    </source>
</reference>
<protein>
    <submittedName>
        <fullName evidence="1">Uncharacterized protein</fullName>
    </submittedName>
</protein>
<dbReference type="EMBL" id="JAADJU010000010">
    <property type="protein sequence ID" value="NMP28829.1"/>
    <property type="molecule type" value="Genomic_DNA"/>
</dbReference>
<accession>A0A848MP34</accession>
<comment type="caution">
    <text evidence="1">The sequence shown here is derived from an EMBL/GenBank/DDBJ whole genome shotgun (WGS) entry which is preliminary data.</text>
</comment>
<reference evidence="1 2" key="2">
    <citation type="submission" date="2020-06" db="EMBL/GenBank/DDBJ databases">
        <title>Polyphasic characterization of a Rahnella strain isolated from tree sap.</title>
        <authorList>
            <person name="Kim I.S."/>
        </authorList>
    </citation>
    <scope>NUCLEOTIDE SEQUENCE [LARGE SCALE GENOMIC DNA]</scope>
    <source>
        <strain evidence="1 2">SAP-1</strain>
    </source>
</reference>
<organism evidence="1 2">
    <name type="scientific">Rouxiella aceris</name>
    <dbReference type="NCBI Taxonomy" id="2703884"/>
    <lineage>
        <taxon>Bacteria</taxon>
        <taxon>Pseudomonadati</taxon>
        <taxon>Pseudomonadota</taxon>
        <taxon>Gammaproteobacteria</taxon>
        <taxon>Enterobacterales</taxon>
        <taxon>Yersiniaceae</taxon>
        <taxon>Rouxiella</taxon>
    </lineage>
</organism>
<name>A0A848MP34_9GAMM</name>
<evidence type="ECO:0000313" key="2">
    <source>
        <dbReference type="Proteomes" id="UP000585363"/>
    </source>
</evidence>
<proteinExistence type="predicted"/>
<keyword evidence="2" id="KW-1185">Reference proteome</keyword>
<gene>
    <name evidence="1" type="ORF">GW590_18385</name>
</gene>
<dbReference type="RefSeq" id="WP_169404545.1">
    <property type="nucleotide sequence ID" value="NZ_JAADJU010000010.1"/>
</dbReference>
<dbReference type="AlphaFoldDB" id="A0A848MP34"/>
<evidence type="ECO:0000313" key="1">
    <source>
        <dbReference type="EMBL" id="NMP28829.1"/>
    </source>
</evidence>